<proteinExistence type="predicted"/>
<keyword evidence="2" id="KW-1185">Reference proteome</keyword>
<dbReference type="EMBL" id="SRLO01000106">
    <property type="protein sequence ID" value="TNN75162.1"/>
    <property type="molecule type" value="Genomic_DNA"/>
</dbReference>
<evidence type="ECO:0000313" key="1">
    <source>
        <dbReference type="EMBL" id="TNN75162.1"/>
    </source>
</evidence>
<reference evidence="1 2" key="1">
    <citation type="submission" date="2019-03" db="EMBL/GenBank/DDBJ databases">
        <title>First draft genome of Liparis tanakae, snailfish: a comprehensive survey of snailfish specific genes.</title>
        <authorList>
            <person name="Kim W."/>
            <person name="Song I."/>
            <person name="Jeong J.-H."/>
            <person name="Kim D."/>
            <person name="Kim S."/>
            <person name="Ryu S."/>
            <person name="Song J.Y."/>
            <person name="Lee S.K."/>
        </authorList>
    </citation>
    <scope>NUCLEOTIDE SEQUENCE [LARGE SCALE GENOMIC DNA]</scope>
    <source>
        <tissue evidence="1">Muscle</tissue>
    </source>
</reference>
<dbReference type="Proteomes" id="UP000314294">
    <property type="component" value="Unassembled WGS sequence"/>
</dbReference>
<comment type="caution">
    <text evidence="1">The sequence shown here is derived from an EMBL/GenBank/DDBJ whole genome shotgun (WGS) entry which is preliminary data.</text>
</comment>
<accession>A0A4Z2ICK2</accession>
<protein>
    <submittedName>
        <fullName evidence="1">Uncharacterized protein</fullName>
    </submittedName>
</protein>
<organism evidence="1 2">
    <name type="scientific">Liparis tanakae</name>
    <name type="common">Tanaka's snailfish</name>
    <dbReference type="NCBI Taxonomy" id="230148"/>
    <lineage>
        <taxon>Eukaryota</taxon>
        <taxon>Metazoa</taxon>
        <taxon>Chordata</taxon>
        <taxon>Craniata</taxon>
        <taxon>Vertebrata</taxon>
        <taxon>Euteleostomi</taxon>
        <taxon>Actinopterygii</taxon>
        <taxon>Neopterygii</taxon>
        <taxon>Teleostei</taxon>
        <taxon>Neoteleostei</taxon>
        <taxon>Acanthomorphata</taxon>
        <taxon>Eupercaria</taxon>
        <taxon>Perciformes</taxon>
        <taxon>Cottioidei</taxon>
        <taxon>Cottales</taxon>
        <taxon>Liparidae</taxon>
        <taxon>Liparis</taxon>
    </lineage>
</organism>
<sequence>MTSSRLLFVYTAGKADSPGAAERFLTRLAASTAVEAADERHEAAWWNGSDGGVNSPGVGLSIPGRSEVGTGGPWTAESEFFELSWDMLDQIDYESP</sequence>
<gene>
    <name evidence="1" type="ORF">EYF80_014572</name>
</gene>
<dbReference type="AlphaFoldDB" id="A0A4Z2ICK2"/>
<evidence type="ECO:0000313" key="2">
    <source>
        <dbReference type="Proteomes" id="UP000314294"/>
    </source>
</evidence>
<name>A0A4Z2ICK2_9TELE</name>